<dbReference type="Proteomes" id="UP000814033">
    <property type="component" value="Unassembled WGS sequence"/>
</dbReference>
<reference evidence="1" key="1">
    <citation type="submission" date="2021-02" db="EMBL/GenBank/DDBJ databases">
        <authorList>
            <consortium name="DOE Joint Genome Institute"/>
            <person name="Ahrendt S."/>
            <person name="Looney B.P."/>
            <person name="Miyauchi S."/>
            <person name="Morin E."/>
            <person name="Drula E."/>
            <person name="Courty P.E."/>
            <person name="Chicoki N."/>
            <person name="Fauchery L."/>
            <person name="Kohler A."/>
            <person name="Kuo A."/>
            <person name="Labutti K."/>
            <person name="Pangilinan J."/>
            <person name="Lipzen A."/>
            <person name="Riley R."/>
            <person name="Andreopoulos W."/>
            <person name="He G."/>
            <person name="Johnson J."/>
            <person name="Barry K.W."/>
            <person name="Grigoriev I.V."/>
            <person name="Nagy L."/>
            <person name="Hibbett D."/>
            <person name="Henrissat B."/>
            <person name="Matheny P.B."/>
            <person name="Labbe J."/>
            <person name="Martin F."/>
        </authorList>
    </citation>
    <scope>NUCLEOTIDE SEQUENCE</scope>
    <source>
        <strain evidence="1">FP105234-sp</strain>
    </source>
</reference>
<sequence length="411" mass="46645">MDDPMRVYRAKRDTAHINVTTKYDIVGFISSGTYGRVYKANTKNVKDELWAIKKFKPDKEGDVVTYTGISQSAIREIALNREIFHVNVVALREVILEDKSIYMVFEYAEHDFLQVIHHYSQTLRTSIPAALLKSLTYQLLNGLLYLHNCHILHRDLKPANILITSKGVVKIGDLGLARITYQPLQPLFAGDKVVVTIWYRAPELLMGAKHYHKAVDCWAVGCVLAELASLRPIFKGDEAKLDSKKNVPFQKDQLLKILEVLGTPEERDWPGIRSMPEYANVKRLDTYPNRLYEWCRNRLPSNSGYELLNQLFAYDPDKRLNAREALLHKWFHEEPLPTMNVFDTTSDAQLPPRRRISHDDAPSMMPAQATQALPAGQFSQQAHLQSQTHGSAGSFASLSGGGHPRKKGRLA</sequence>
<protein>
    <submittedName>
        <fullName evidence="1">Kinase-like protein</fullName>
    </submittedName>
</protein>
<comment type="caution">
    <text evidence="1">The sequence shown here is derived from an EMBL/GenBank/DDBJ whole genome shotgun (WGS) entry which is preliminary data.</text>
</comment>
<keyword evidence="2" id="KW-1185">Reference proteome</keyword>
<gene>
    <name evidence="1" type="ORF">FA95DRAFT_1600912</name>
</gene>
<evidence type="ECO:0000313" key="1">
    <source>
        <dbReference type="EMBL" id="KAI0053790.1"/>
    </source>
</evidence>
<accession>A0ACB8SCZ9</accession>
<dbReference type="EMBL" id="MU275839">
    <property type="protein sequence ID" value="KAI0053790.1"/>
    <property type="molecule type" value="Genomic_DNA"/>
</dbReference>
<reference evidence="1" key="2">
    <citation type="journal article" date="2022" name="New Phytol.">
        <title>Evolutionary transition to the ectomycorrhizal habit in the genomes of a hyperdiverse lineage of mushroom-forming fungi.</title>
        <authorList>
            <person name="Looney B."/>
            <person name="Miyauchi S."/>
            <person name="Morin E."/>
            <person name="Drula E."/>
            <person name="Courty P.E."/>
            <person name="Kohler A."/>
            <person name="Kuo A."/>
            <person name="LaButti K."/>
            <person name="Pangilinan J."/>
            <person name="Lipzen A."/>
            <person name="Riley R."/>
            <person name="Andreopoulos W."/>
            <person name="He G."/>
            <person name="Johnson J."/>
            <person name="Nolan M."/>
            <person name="Tritt A."/>
            <person name="Barry K.W."/>
            <person name="Grigoriev I.V."/>
            <person name="Nagy L.G."/>
            <person name="Hibbett D."/>
            <person name="Henrissat B."/>
            <person name="Matheny P.B."/>
            <person name="Labbe J."/>
            <person name="Martin F.M."/>
        </authorList>
    </citation>
    <scope>NUCLEOTIDE SEQUENCE</scope>
    <source>
        <strain evidence="1">FP105234-sp</strain>
    </source>
</reference>
<evidence type="ECO:0000313" key="2">
    <source>
        <dbReference type="Proteomes" id="UP000814033"/>
    </source>
</evidence>
<proteinExistence type="predicted"/>
<name>A0ACB8SCZ9_9AGAM</name>
<organism evidence="1 2">
    <name type="scientific">Auriscalpium vulgare</name>
    <dbReference type="NCBI Taxonomy" id="40419"/>
    <lineage>
        <taxon>Eukaryota</taxon>
        <taxon>Fungi</taxon>
        <taxon>Dikarya</taxon>
        <taxon>Basidiomycota</taxon>
        <taxon>Agaricomycotina</taxon>
        <taxon>Agaricomycetes</taxon>
        <taxon>Russulales</taxon>
        <taxon>Auriscalpiaceae</taxon>
        <taxon>Auriscalpium</taxon>
    </lineage>
</organism>